<sequence>MESHKKYLIRGESSRDHVCFRVADEQLDQELKNKRETKHEKRGLYYVYIEDCDFLVLKEISAEVFTESARALKCDASLNHVPQNRVEHKSRTTIITLE</sequence>
<dbReference type="KEGG" id="nai:NECAME_04112"/>
<reference evidence="2" key="1">
    <citation type="journal article" date="2014" name="Nat. Genet.">
        <title>Genome of the human hookworm Necator americanus.</title>
        <authorList>
            <person name="Tang Y.T."/>
            <person name="Gao X."/>
            <person name="Rosa B.A."/>
            <person name="Abubucker S."/>
            <person name="Hallsworth-Pepin K."/>
            <person name="Martin J."/>
            <person name="Tyagi R."/>
            <person name="Heizer E."/>
            <person name="Zhang X."/>
            <person name="Bhonagiri-Palsikar V."/>
            <person name="Minx P."/>
            <person name="Warren W.C."/>
            <person name="Wang Q."/>
            <person name="Zhan B."/>
            <person name="Hotez P.J."/>
            <person name="Sternberg P.W."/>
            <person name="Dougall A."/>
            <person name="Gaze S.T."/>
            <person name="Mulvenna J."/>
            <person name="Sotillo J."/>
            <person name="Ranganathan S."/>
            <person name="Rabelo E.M."/>
            <person name="Wilson R.K."/>
            <person name="Felgner P.L."/>
            <person name="Bethony J."/>
            <person name="Hawdon J.M."/>
            <person name="Gasser R.B."/>
            <person name="Loukas A."/>
            <person name="Mitreva M."/>
        </authorList>
    </citation>
    <scope>NUCLEOTIDE SEQUENCE [LARGE SCALE GENOMIC DNA]</scope>
</reference>
<keyword evidence="2" id="KW-1185">Reference proteome</keyword>
<gene>
    <name evidence="1" type="ORF">NECAME_04112</name>
</gene>
<dbReference type="EMBL" id="KI660376">
    <property type="protein sequence ID" value="ETN74247.1"/>
    <property type="molecule type" value="Genomic_DNA"/>
</dbReference>
<name>W2SZV5_NECAM</name>
<dbReference type="AlphaFoldDB" id="W2SZV5"/>
<proteinExistence type="predicted"/>
<protein>
    <submittedName>
        <fullName evidence="1">Uncharacterized protein</fullName>
    </submittedName>
</protein>
<evidence type="ECO:0000313" key="1">
    <source>
        <dbReference type="EMBL" id="ETN74247.1"/>
    </source>
</evidence>
<dbReference type="Proteomes" id="UP000053676">
    <property type="component" value="Unassembled WGS sequence"/>
</dbReference>
<evidence type="ECO:0000313" key="2">
    <source>
        <dbReference type="Proteomes" id="UP000053676"/>
    </source>
</evidence>
<organism evidence="1 2">
    <name type="scientific">Necator americanus</name>
    <name type="common">Human hookworm</name>
    <dbReference type="NCBI Taxonomy" id="51031"/>
    <lineage>
        <taxon>Eukaryota</taxon>
        <taxon>Metazoa</taxon>
        <taxon>Ecdysozoa</taxon>
        <taxon>Nematoda</taxon>
        <taxon>Chromadorea</taxon>
        <taxon>Rhabditida</taxon>
        <taxon>Rhabditina</taxon>
        <taxon>Rhabditomorpha</taxon>
        <taxon>Strongyloidea</taxon>
        <taxon>Ancylostomatidae</taxon>
        <taxon>Bunostominae</taxon>
        <taxon>Necator</taxon>
    </lineage>
</organism>
<accession>W2SZV5</accession>